<dbReference type="SUPFAM" id="SSF54909">
    <property type="entry name" value="Dimeric alpha+beta barrel"/>
    <property type="match status" value="1"/>
</dbReference>
<dbReference type="PANTHER" id="PTHR36843:SF1">
    <property type="entry name" value="COPROHEME DECARBOXYLASE"/>
    <property type="match status" value="1"/>
</dbReference>
<evidence type="ECO:0000313" key="4">
    <source>
        <dbReference type="EMBL" id="SUZ66932.1"/>
    </source>
</evidence>
<reference evidence="4" key="1">
    <citation type="submission" date="2018-05" db="EMBL/GenBank/DDBJ databases">
        <authorList>
            <person name="Lanie J.A."/>
            <person name="Ng W.-L."/>
            <person name="Kazmierczak K.M."/>
            <person name="Andrzejewski T.M."/>
            <person name="Davidsen T.M."/>
            <person name="Wayne K.J."/>
            <person name="Tettelin H."/>
            <person name="Glass J.I."/>
            <person name="Rusch D."/>
            <person name="Podicherti R."/>
            <person name="Tsui H.-C.T."/>
            <person name="Winkler M.E."/>
        </authorList>
    </citation>
    <scope>NUCLEOTIDE SEQUENCE</scope>
</reference>
<dbReference type="Pfam" id="PF06778">
    <property type="entry name" value="Chlor_dismutase"/>
    <property type="match status" value="1"/>
</dbReference>
<evidence type="ECO:0000256" key="1">
    <source>
        <dbReference type="ARBA" id="ARBA00022617"/>
    </source>
</evidence>
<keyword evidence="2" id="KW-0479">Metal-binding</keyword>
<name>A0A381PIT8_9ZZZZ</name>
<dbReference type="GO" id="GO:0020037">
    <property type="term" value="F:heme binding"/>
    <property type="evidence" value="ECO:0007669"/>
    <property type="project" value="InterPro"/>
</dbReference>
<dbReference type="EMBL" id="UINC01000997">
    <property type="protein sequence ID" value="SUZ66932.1"/>
    <property type="molecule type" value="Genomic_DNA"/>
</dbReference>
<dbReference type="PANTHER" id="PTHR36843">
    <property type="entry name" value="HEME-DEPENDENT PEROXIDASE YWFI-RELATED"/>
    <property type="match status" value="1"/>
</dbReference>
<keyword evidence="1" id="KW-0349">Heme</keyword>
<dbReference type="InterPro" id="IPR010644">
    <property type="entry name" value="ChdC/CLD"/>
</dbReference>
<sequence>MSEPATPSEGLGVLHLFCKVGPLADADAVRAAVGTAESSGDQVVAVAVLGHKADLAFMALGDDLWRLRGLQTDLTEAGLEVVDSYVSLTEVSEYAVGIPDEMKEARLRPVLPPEGKPAWCFYPMSKRRGEQANWFTLSFEERRDLMLEHGTSGRNFAGRIVQVITVSTGVDDYEWGVTLFGRRPDDLKDVVYTLRYDEASAVYAEFGIFYTGLVGSLDEVLDSVGCRAG</sequence>
<evidence type="ECO:0000256" key="2">
    <source>
        <dbReference type="ARBA" id="ARBA00022723"/>
    </source>
</evidence>
<gene>
    <name evidence="4" type="ORF">METZ01_LOCUS19786</name>
</gene>
<evidence type="ECO:0008006" key="5">
    <source>
        <dbReference type="Google" id="ProtNLM"/>
    </source>
</evidence>
<proteinExistence type="predicted"/>
<dbReference type="GO" id="GO:0016491">
    <property type="term" value="F:oxidoreductase activity"/>
    <property type="evidence" value="ECO:0007669"/>
    <property type="project" value="InterPro"/>
</dbReference>
<evidence type="ECO:0000256" key="3">
    <source>
        <dbReference type="ARBA" id="ARBA00023004"/>
    </source>
</evidence>
<organism evidence="4">
    <name type="scientific">marine metagenome</name>
    <dbReference type="NCBI Taxonomy" id="408172"/>
    <lineage>
        <taxon>unclassified sequences</taxon>
        <taxon>metagenomes</taxon>
        <taxon>ecological metagenomes</taxon>
    </lineage>
</organism>
<dbReference type="AlphaFoldDB" id="A0A381PIT8"/>
<protein>
    <recommendedName>
        <fullName evidence="5">Chlorite dismutase</fullName>
    </recommendedName>
</protein>
<dbReference type="Gene3D" id="3.30.70.1030">
    <property type="entry name" value="Apc35880, domain 1"/>
    <property type="match status" value="2"/>
</dbReference>
<accession>A0A381PIT8</accession>
<dbReference type="GO" id="GO:0046872">
    <property type="term" value="F:metal ion binding"/>
    <property type="evidence" value="ECO:0007669"/>
    <property type="project" value="UniProtKB-KW"/>
</dbReference>
<keyword evidence="3" id="KW-0408">Iron</keyword>
<dbReference type="InterPro" id="IPR011008">
    <property type="entry name" value="Dimeric_a/b-barrel"/>
</dbReference>